<accession>B7KGC0</accession>
<sequence length="243" mass="27662">MLILILFCSLLFEMMLKSFCPKFLVIGCFFNIAVESLKSFPVQANPIHLLTQQTPNAGREVRSFFETGRLSSQDRLLFQRPPSDVIPVRSESNAWQFIIFREGNSSFWMPPGVLTQETVSLDTPLGEVNFRTLASNTDDRRYVAAYADSLTSEQLQDPLVLLTAIRDKVAPPNEFELKQERSITINDFPGRELTFENAEEIITMRVYLVNQKVYALGVRYPKSNPLPRQTRAFLNAFALLEGS</sequence>
<dbReference type="HOGENOM" id="CLU_1270553_0_0_3"/>
<name>B7KGC0_GLOC7</name>
<organism evidence="1 2">
    <name type="scientific">Gloeothece citriformis (strain PCC 7424)</name>
    <name type="common">Cyanothece sp. (strain PCC 7424)</name>
    <dbReference type="NCBI Taxonomy" id="65393"/>
    <lineage>
        <taxon>Bacteria</taxon>
        <taxon>Bacillati</taxon>
        <taxon>Cyanobacteriota</taxon>
        <taxon>Cyanophyceae</taxon>
        <taxon>Oscillatoriophycideae</taxon>
        <taxon>Chroococcales</taxon>
        <taxon>Aphanothecaceae</taxon>
        <taxon>Gloeothece</taxon>
        <taxon>Gloeothece citriformis</taxon>
    </lineage>
</organism>
<keyword evidence="2" id="KW-1185">Reference proteome</keyword>
<evidence type="ECO:0000313" key="1">
    <source>
        <dbReference type="EMBL" id="ACK70591.1"/>
    </source>
</evidence>
<gene>
    <name evidence="1" type="ordered locus">PCC7424_2168</name>
</gene>
<proteinExistence type="predicted"/>
<dbReference type="Proteomes" id="UP000002384">
    <property type="component" value="Chromosome"/>
</dbReference>
<protein>
    <submittedName>
        <fullName evidence="1">Uncharacterized protein</fullName>
    </submittedName>
</protein>
<dbReference type="EMBL" id="CP001291">
    <property type="protein sequence ID" value="ACK70591.1"/>
    <property type="molecule type" value="Genomic_DNA"/>
</dbReference>
<dbReference type="AlphaFoldDB" id="B7KGC0"/>
<dbReference type="KEGG" id="cyc:PCC7424_2168"/>
<dbReference type="eggNOG" id="ENOG5032XTM">
    <property type="taxonomic scope" value="Bacteria"/>
</dbReference>
<evidence type="ECO:0000313" key="2">
    <source>
        <dbReference type="Proteomes" id="UP000002384"/>
    </source>
</evidence>
<reference evidence="2" key="1">
    <citation type="journal article" date="2011" name="MBio">
        <title>Novel metabolic attributes of the genus Cyanothece, comprising a group of unicellular nitrogen-fixing Cyanobacteria.</title>
        <authorList>
            <person name="Bandyopadhyay A."/>
            <person name="Elvitigala T."/>
            <person name="Welsh E."/>
            <person name="Stockel J."/>
            <person name="Liberton M."/>
            <person name="Min H."/>
            <person name="Sherman L.A."/>
            <person name="Pakrasi H.B."/>
        </authorList>
    </citation>
    <scope>NUCLEOTIDE SEQUENCE [LARGE SCALE GENOMIC DNA]</scope>
    <source>
        <strain evidence="2">PCC 7424</strain>
    </source>
</reference>